<evidence type="ECO:0000256" key="1">
    <source>
        <dbReference type="SAM" id="Phobius"/>
    </source>
</evidence>
<keyword evidence="1" id="KW-0472">Membrane</keyword>
<evidence type="ECO:0000313" key="3">
    <source>
        <dbReference type="Proteomes" id="UP000317422"/>
    </source>
</evidence>
<keyword evidence="1" id="KW-1133">Transmembrane helix</keyword>
<keyword evidence="1" id="KW-0812">Transmembrane</keyword>
<dbReference type="AlphaFoldDB" id="A0A543NNG6"/>
<dbReference type="PANTHER" id="PTHR31272">
    <property type="entry name" value="CYTOCHROME C-TYPE BIOGENESIS PROTEIN HI_1454-RELATED"/>
    <property type="match status" value="1"/>
</dbReference>
<organism evidence="2 3">
    <name type="scientific">Haloactinospora alba</name>
    <dbReference type="NCBI Taxonomy" id="405555"/>
    <lineage>
        <taxon>Bacteria</taxon>
        <taxon>Bacillati</taxon>
        <taxon>Actinomycetota</taxon>
        <taxon>Actinomycetes</taxon>
        <taxon>Streptosporangiales</taxon>
        <taxon>Nocardiopsidaceae</taxon>
        <taxon>Haloactinospora</taxon>
    </lineage>
</organism>
<dbReference type="PANTHER" id="PTHR31272:SF4">
    <property type="entry name" value="CYTOCHROME C-TYPE BIOGENESIS PROTEIN HI_1454-RELATED"/>
    <property type="match status" value="1"/>
</dbReference>
<proteinExistence type="predicted"/>
<feature type="transmembrane region" description="Helical" evidence="1">
    <location>
        <begin position="6"/>
        <end position="32"/>
    </location>
</feature>
<feature type="transmembrane region" description="Helical" evidence="1">
    <location>
        <begin position="257"/>
        <end position="277"/>
    </location>
</feature>
<accession>A0A543NNG6</accession>
<dbReference type="OrthoDB" id="5244297at2"/>
<keyword evidence="3" id="KW-1185">Reference proteome</keyword>
<dbReference type="EMBL" id="VFQC01000001">
    <property type="protein sequence ID" value="TQN33381.1"/>
    <property type="molecule type" value="Genomic_DNA"/>
</dbReference>
<feature type="transmembrane region" description="Helical" evidence="1">
    <location>
        <begin position="199"/>
        <end position="220"/>
    </location>
</feature>
<comment type="caution">
    <text evidence="2">The sequence shown here is derived from an EMBL/GenBank/DDBJ whole genome shotgun (WGS) entry which is preliminary data.</text>
</comment>
<feature type="transmembrane region" description="Helical" evidence="1">
    <location>
        <begin position="53"/>
        <end position="78"/>
    </location>
</feature>
<evidence type="ECO:0000313" key="2">
    <source>
        <dbReference type="EMBL" id="TQN33381.1"/>
    </source>
</evidence>
<dbReference type="InterPro" id="IPR051790">
    <property type="entry name" value="Cytochrome_c-biogenesis_DsbD"/>
</dbReference>
<feature type="transmembrane region" description="Helical" evidence="1">
    <location>
        <begin position="125"/>
        <end position="148"/>
    </location>
</feature>
<protein>
    <submittedName>
        <fullName evidence="2">Cytochrome c biogenesis protein CcdA</fullName>
    </submittedName>
</protein>
<dbReference type="RefSeq" id="WP_141924751.1">
    <property type="nucleotide sequence ID" value="NZ_VFQC01000001.1"/>
</dbReference>
<gene>
    <name evidence="2" type="ORF">FHX37_3396</name>
</gene>
<name>A0A543NNG6_9ACTN</name>
<feature type="transmembrane region" description="Helical" evidence="1">
    <location>
        <begin position="160"/>
        <end position="187"/>
    </location>
</feature>
<feature type="transmembrane region" description="Helical" evidence="1">
    <location>
        <begin position="84"/>
        <end position="104"/>
    </location>
</feature>
<reference evidence="2 3" key="1">
    <citation type="submission" date="2019-06" db="EMBL/GenBank/DDBJ databases">
        <title>Sequencing the genomes of 1000 actinobacteria strains.</title>
        <authorList>
            <person name="Klenk H.-P."/>
        </authorList>
    </citation>
    <scope>NUCLEOTIDE SEQUENCE [LARGE SCALE GENOMIC DNA]</scope>
    <source>
        <strain evidence="2 3">DSM 45015</strain>
    </source>
</reference>
<sequence>MPELSYAIAATAGVLAVLNPCGFAMLPGYLSLLVATGGDDAGSGYARPVGRALATTLAMTGGFVTVFGGFGLAAAPFALSVQRYLPWVTVAIGLVLVVLGVWLLSGRDATLALPKPAPGAPARSLRWAAAYGASYALASLSCTIGPFLALVTSAVRSGSAAGAVSVFLTYAGGMGAVIGVLTVATALARRTVATRLRRALPYVTRASGALLVLAGAYVAYYGQVELRVLRGGPADDPVVGAATTLQSALARTAGSAGAGWAAAALLGLCVLAGLLSLRARRRAPSRRRTGP</sequence>
<dbReference type="Proteomes" id="UP000317422">
    <property type="component" value="Unassembled WGS sequence"/>
</dbReference>